<proteinExistence type="predicted"/>
<evidence type="ECO:0000313" key="1">
    <source>
        <dbReference type="EMBL" id="PON65722.1"/>
    </source>
</evidence>
<sequence length="101" mass="11242">MKIEIEDITKCACWSYHSGCITWIGNQFFISLADYELGFATPASPFTSTTNGKGNITNRRSHWVVRPSPLPERSAATRPLASTGKYYCNHRVNGSNVPQAF</sequence>
<gene>
    <name evidence="1" type="ORF">PanWU01x14_114650</name>
</gene>
<dbReference type="Proteomes" id="UP000237105">
    <property type="component" value="Unassembled WGS sequence"/>
</dbReference>
<reference evidence="2" key="1">
    <citation type="submission" date="2016-06" db="EMBL/GenBank/DDBJ databases">
        <title>Parallel loss of symbiosis genes in relatives of nitrogen-fixing non-legume Parasponia.</title>
        <authorList>
            <person name="Van Velzen R."/>
            <person name="Holmer R."/>
            <person name="Bu F."/>
            <person name="Rutten L."/>
            <person name="Van Zeijl A."/>
            <person name="Liu W."/>
            <person name="Santuari L."/>
            <person name="Cao Q."/>
            <person name="Sharma T."/>
            <person name="Shen D."/>
            <person name="Roswanjaya Y."/>
            <person name="Wardhani T."/>
            <person name="Kalhor M.S."/>
            <person name="Jansen J."/>
            <person name="Van den Hoogen J."/>
            <person name="Gungor B."/>
            <person name="Hartog M."/>
            <person name="Hontelez J."/>
            <person name="Verver J."/>
            <person name="Yang W.-C."/>
            <person name="Schijlen E."/>
            <person name="Repin R."/>
            <person name="Schilthuizen M."/>
            <person name="Schranz E."/>
            <person name="Heidstra R."/>
            <person name="Miyata K."/>
            <person name="Fedorova E."/>
            <person name="Kohlen W."/>
            <person name="Bisseling T."/>
            <person name="Smit S."/>
            <person name="Geurts R."/>
        </authorList>
    </citation>
    <scope>NUCLEOTIDE SEQUENCE [LARGE SCALE GENOMIC DNA]</scope>
    <source>
        <strain evidence="2">cv. WU1-14</strain>
    </source>
</reference>
<comment type="caution">
    <text evidence="1">The sequence shown here is derived from an EMBL/GenBank/DDBJ whole genome shotgun (WGS) entry which is preliminary data.</text>
</comment>
<name>A0A2P5CXE6_PARAD</name>
<accession>A0A2P5CXE6</accession>
<evidence type="ECO:0000313" key="2">
    <source>
        <dbReference type="Proteomes" id="UP000237105"/>
    </source>
</evidence>
<dbReference type="EMBL" id="JXTB01000085">
    <property type="protein sequence ID" value="PON65722.1"/>
    <property type="molecule type" value="Genomic_DNA"/>
</dbReference>
<keyword evidence="2" id="KW-1185">Reference proteome</keyword>
<protein>
    <submittedName>
        <fullName evidence="1">Uncharacterized protein</fullName>
    </submittedName>
</protein>
<organism evidence="1 2">
    <name type="scientific">Parasponia andersonii</name>
    <name type="common">Sponia andersonii</name>
    <dbReference type="NCBI Taxonomy" id="3476"/>
    <lineage>
        <taxon>Eukaryota</taxon>
        <taxon>Viridiplantae</taxon>
        <taxon>Streptophyta</taxon>
        <taxon>Embryophyta</taxon>
        <taxon>Tracheophyta</taxon>
        <taxon>Spermatophyta</taxon>
        <taxon>Magnoliopsida</taxon>
        <taxon>eudicotyledons</taxon>
        <taxon>Gunneridae</taxon>
        <taxon>Pentapetalae</taxon>
        <taxon>rosids</taxon>
        <taxon>fabids</taxon>
        <taxon>Rosales</taxon>
        <taxon>Cannabaceae</taxon>
        <taxon>Parasponia</taxon>
    </lineage>
</organism>
<dbReference type="AlphaFoldDB" id="A0A2P5CXE6"/>